<dbReference type="EMBL" id="JANAVB010028397">
    <property type="protein sequence ID" value="KAJ6816214.1"/>
    <property type="molecule type" value="Genomic_DNA"/>
</dbReference>
<keyword evidence="4" id="KW-1185">Reference proteome</keyword>
<sequence length="56" mass="6835">MYSRYFYYSSPVYILLFPQYLYLTLLHVIYFLTCYDMLRCTVLAPVLTGPVDKFYR</sequence>
<proteinExistence type="predicted"/>
<keyword evidence="1" id="KW-1133">Transmembrane helix</keyword>
<reference evidence="3" key="2">
    <citation type="submission" date="2023-04" db="EMBL/GenBank/DDBJ databases">
        <authorList>
            <person name="Bruccoleri R.E."/>
            <person name="Oakeley E.J."/>
            <person name="Faust A.-M."/>
            <person name="Dessus-Babus S."/>
            <person name="Altorfer M."/>
            <person name="Burckhardt D."/>
            <person name="Oertli M."/>
            <person name="Naumann U."/>
            <person name="Petersen F."/>
            <person name="Wong J."/>
        </authorList>
    </citation>
    <scope>NUCLEOTIDE SEQUENCE</scope>
    <source>
        <strain evidence="3">GSM-AAB239-AS_SAM_17_03QT</strain>
        <tissue evidence="3">Leaf</tissue>
    </source>
</reference>
<evidence type="ECO:0000256" key="1">
    <source>
        <dbReference type="SAM" id="Phobius"/>
    </source>
</evidence>
<dbReference type="EMBL" id="JANAVB010028397">
    <property type="protein sequence ID" value="KAJ6816215.1"/>
    <property type="molecule type" value="Genomic_DNA"/>
</dbReference>
<organism evidence="3 4">
    <name type="scientific">Iris pallida</name>
    <name type="common">Sweet iris</name>
    <dbReference type="NCBI Taxonomy" id="29817"/>
    <lineage>
        <taxon>Eukaryota</taxon>
        <taxon>Viridiplantae</taxon>
        <taxon>Streptophyta</taxon>
        <taxon>Embryophyta</taxon>
        <taxon>Tracheophyta</taxon>
        <taxon>Spermatophyta</taxon>
        <taxon>Magnoliopsida</taxon>
        <taxon>Liliopsida</taxon>
        <taxon>Asparagales</taxon>
        <taxon>Iridaceae</taxon>
        <taxon>Iridoideae</taxon>
        <taxon>Irideae</taxon>
        <taxon>Iris</taxon>
    </lineage>
</organism>
<feature type="transmembrane region" description="Helical" evidence="1">
    <location>
        <begin position="12"/>
        <end position="32"/>
    </location>
</feature>
<accession>A0AAX6FJM8</accession>
<evidence type="ECO:0000313" key="3">
    <source>
        <dbReference type="EMBL" id="KAJ6816215.1"/>
    </source>
</evidence>
<protein>
    <submittedName>
        <fullName evidence="3">Uncharacterized protein</fullName>
    </submittedName>
</protein>
<dbReference type="AlphaFoldDB" id="A0AAX6FJM8"/>
<dbReference type="Proteomes" id="UP001140949">
    <property type="component" value="Unassembled WGS sequence"/>
</dbReference>
<comment type="caution">
    <text evidence="3">The sequence shown here is derived from an EMBL/GenBank/DDBJ whole genome shotgun (WGS) entry which is preliminary data.</text>
</comment>
<reference evidence="3" key="1">
    <citation type="journal article" date="2023" name="GigaByte">
        <title>Genome assembly of the bearded iris, Iris pallida Lam.</title>
        <authorList>
            <person name="Bruccoleri R.E."/>
            <person name="Oakeley E.J."/>
            <person name="Faust A.M.E."/>
            <person name="Altorfer M."/>
            <person name="Dessus-Babus S."/>
            <person name="Burckhardt D."/>
            <person name="Oertli M."/>
            <person name="Naumann U."/>
            <person name="Petersen F."/>
            <person name="Wong J."/>
        </authorList>
    </citation>
    <scope>NUCLEOTIDE SEQUENCE</scope>
    <source>
        <strain evidence="3">GSM-AAB239-AS_SAM_17_03QT</strain>
    </source>
</reference>
<gene>
    <name evidence="2" type="ORF">M6B38_417720</name>
    <name evidence="3" type="ORF">M6B38_417725</name>
</gene>
<keyword evidence="1" id="KW-0472">Membrane</keyword>
<name>A0AAX6FJM8_IRIPA</name>
<evidence type="ECO:0000313" key="2">
    <source>
        <dbReference type="EMBL" id="KAJ6816214.1"/>
    </source>
</evidence>
<keyword evidence="1" id="KW-0812">Transmembrane</keyword>
<evidence type="ECO:0000313" key="4">
    <source>
        <dbReference type="Proteomes" id="UP001140949"/>
    </source>
</evidence>